<accession>A0A5E5BKX5</accession>
<dbReference type="InterPro" id="IPR003593">
    <property type="entry name" value="AAA+_ATPase"/>
</dbReference>
<evidence type="ECO:0000259" key="5">
    <source>
        <dbReference type="PROSITE" id="PS50893"/>
    </source>
</evidence>
<dbReference type="GO" id="GO:0016829">
    <property type="term" value="F:lyase activity"/>
    <property type="evidence" value="ECO:0007669"/>
    <property type="project" value="UniProtKB-KW"/>
</dbReference>
<dbReference type="InterPro" id="IPR027417">
    <property type="entry name" value="P-loop_NTPase"/>
</dbReference>
<dbReference type="InterPro" id="IPR012701">
    <property type="entry name" value="CP_lyase_PhnL"/>
</dbReference>
<dbReference type="PANTHER" id="PTHR24220:SF685">
    <property type="entry name" value="ABC TRANSPORTER RELATED"/>
    <property type="match status" value="1"/>
</dbReference>
<feature type="domain" description="ABC transporter" evidence="5">
    <location>
        <begin position="38"/>
        <end position="268"/>
    </location>
</feature>
<dbReference type="Proteomes" id="UP000382040">
    <property type="component" value="Unassembled WGS sequence"/>
</dbReference>
<keyword evidence="2" id="KW-0997">Cell inner membrane</keyword>
<dbReference type="Pfam" id="PF00005">
    <property type="entry name" value="ABC_tran"/>
    <property type="match status" value="1"/>
</dbReference>
<dbReference type="AlphaFoldDB" id="A0A5E5BKX5"/>
<dbReference type="SMART" id="SM00382">
    <property type="entry name" value="AAA"/>
    <property type="match status" value="1"/>
</dbReference>
<dbReference type="GO" id="GO:0005524">
    <property type="term" value="F:ATP binding"/>
    <property type="evidence" value="ECO:0007669"/>
    <property type="project" value="UniProtKB-KW"/>
</dbReference>
<evidence type="ECO:0000256" key="3">
    <source>
        <dbReference type="ARBA" id="ARBA00022741"/>
    </source>
</evidence>
<gene>
    <name evidence="6" type="ORF">PBR20603_00263</name>
</gene>
<keyword evidence="6" id="KW-0456">Lyase</keyword>
<evidence type="ECO:0000256" key="4">
    <source>
        <dbReference type="ARBA" id="ARBA00022840"/>
    </source>
</evidence>
<dbReference type="PROSITE" id="PS50893">
    <property type="entry name" value="ABC_TRANSPORTER_2"/>
    <property type="match status" value="1"/>
</dbReference>
<dbReference type="InterPro" id="IPR017871">
    <property type="entry name" value="ABC_transporter-like_CS"/>
</dbReference>
<keyword evidence="1" id="KW-1003">Cell membrane</keyword>
<keyword evidence="4" id="KW-0067">ATP-binding</keyword>
<dbReference type="Gene3D" id="3.40.50.300">
    <property type="entry name" value="P-loop containing nucleotide triphosphate hydrolases"/>
    <property type="match status" value="1"/>
</dbReference>
<evidence type="ECO:0000313" key="6">
    <source>
        <dbReference type="EMBL" id="VVE86344.1"/>
    </source>
</evidence>
<proteinExistence type="predicted"/>
<dbReference type="GO" id="GO:0016887">
    <property type="term" value="F:ATP hydrolysis activity"/>
    <property type="evidence" value="ECO:0007669"/>
    <property type="project" value="InterPro"/>
</dbReference>
<dbReference type="SUPFAM" id="SSF52540">
    <property type="entry name" value="P-loop containing nucleoside triphosphate hydrolases"/>
    <property type="match status" value="1"/>
</dbReference>
<keyword evidence="2" id="KW-0472">Membrane</keyword>
<dbReference type="GO" id="GO:0022857">
    <property type="term" value="F:transmembrane transporter activity"/>
    <property type="evidence" value="ECO:0007669"/>
    <property type="project" value="TreeGrafter"/>
</dbReference>
<name>A0A5E5BKX5_9BURK</name>
<reference evidence="6 7" key="1">
    <citation type="submission" date="2019-08" db="EMBL/GenBank/DDBJ databases">
        <authorList>
            <person name="Peeters C."/>
        </authorList>
    </citation>
    <scope>NUCLEOTIDE SEQUENCE [LARGE SCALE GENOMIC DNA]</scope>
    <source>
        <strain evidence="6 7">LMG 20603</strain>
    </source>
</reference>
<evidence type="ECO:0000256" key="1">
    <source>
        <dbReference type="ARBA" id="ARBA00022475"/>
    </source>
</evidence>
<protein>
    <submittedName>
        <fullName evidence="6">Phosphonate C-P lyase system protein PhnL</fullName>
    </submittedName>
</protein>
<dbReference type="InterPro" id="IPR003439">
    <property type="entry name" value="ABC_transporter-like_ATP-bd"/>
</dbReference>
<dbReference type="NCBIfam" id="TIGR02324">
    <property type="entry name" value="CP_lyasePhnL"/>
    <property type="match status" value="1"/>
</dbReference>
<sequence>MNSGTTLSMSAACAASPNAAALHQESVTLATREHDVMLRAQGLHKTFRLHAQGGAAIPALDGVDLTVRRGECVALVGPSGSGKSTLLRCLYGNYLVGEGRIEIRHDDGQAQRWVDLTTASEREVLSVRRTTLGYVSQFLRVIPRVSTLDIVAEPLRRLGHSDGDAAGRARDLLARLNIPERLWSLAPATFSGGEQQRINIARGLIAAAPVLLLDEPTASLDAQNRTVVAQLIAEARAAGSAIVGIFHDEATRDEVASRTLAMRPVLRPAH</sequence>
<dbReference type="PANTHER" id="PTHR24220">
    <property type="entry name" value="IMPORT ATP-BINDING PROTEIN"/>
    <property type="match status" value="1"/>
</dbReference>
<dbReference type="EMBL" id="CABPST010000001">
    <property type="protein sequence ID" value="VVE86344.1"/>
    <property type="molecule type" value="Genomic_DNA"/>
</dbReference>
<organism evidence="6 7">
    <name type="scientific">Pandoraea bronchicola</name>
    <dbReference type="NCBI Taxonomy" id="2508287"/>
    <lineage>
        <taxon>Bacteria</taxon>
        <taxon>Pseudomonadati</taxon>
        <taxon>Pseudomonadota</taxon>
        <taxon>Betaproteobacteria</taxon>
        <taxon>Burkholderiales</taxon>
        <taxon>Burkholderiaceae</taxon>
        <taxon>Pandoraea</taxon>
    </lineage>
</organism>
<dbReference type="PROSITE" id="PS00211">
    <property type="entry name" value="ABC_TRANSPORTER_1"/>
    <property type="match status" value="1"/>
</dbReference>
<dbReference type="InterPro" id="IPR015854">
    <property type="entry name" value="ABC_transpr_LolD-like"/>
</dbReference>
<evidence type="ECO:0000256" key="2">
    <source>
        <dbReference type="ARBA" id="ARBA00022519"/>
    </source>
</evidence>
<dbReference type="GO" id="GO:0005886">
    <property type="term" value="C:plasma membrane"/>
    <property type="evidence" value="ECO:0007669"/>
    <property type="project" value="TreeGrafter"/>
</dbReference>
<keyword evidence="3" id="KW-0547">Nucleotide-binding</keyword>
<keyword evidence="7" id="KW-1185">Reference proteome</keyword>
<evidence type="ECO:0000313" key="7">
    <source>
        <dbReference type="Proteomes" id="UP000382040"/>
    </source>
</evidence>